<evidence type="ECO:0000256" key="1">
    <source>
        <dbReference type="SAM" id="MobiDB-lite"/>
    </source>
</evidence>
<evidence type="ECO:0000313" key="4">
    <source>
        <dbReference type="Proteomes" id="UP001055439"/>
    </source>
</evidence>
<evidence type="ECO:0000256" key="2">
    <source>
        <dbReference type="SAM" id="SignalP"/>
    </source>
</evidence>
<dbReference type="Proteomes" id="UP001055439">
    <property type="component" value="Chromosome 7"/>
</dbReference>
<gene>
    <name evidence="3" type="ORF">MUK42_11521</name>
</gene>
<accession>A0A9E7KLI8</accession>
<keyword evidence="4" id="KW-1185">Reference proteome</keyword>
<dbReference type="AlphaFoldDB" id="A0A9E7KLI8"/>
<feature type="chain" id="PRO_5038498943" evidence="2">
    <location>
        <begin position="22"/>
        <end position="88"/>
    </location>
</feature>
<dbReference type="EMBL" id="CP097509">
    <property type="protein sequence ID" value="URE21771.1"/>
    <property type="molecule type" value="Genomic_DNA"/>
</dbReference>
<proteinExistence type="predicted"/>
<organism evidence="3 4">
    <name type="scientific">Musa troglodytarum</name>
    <name type="common">fe'i banana</name>
    <dbReference type="NCBI Taxonomy" id="320322"/>
    <lineage>
        <taxon>Eukaryota</taxon>
        <taxon>Viridiplantae</taxon>
        <taxon>Streptophyta</taxon>
        <taxon>Embryophyta</taxon>
        <taxon>Tracheophyta</taxon>
        <taxon>Spermatophyta</taxon>
        <taxon>Magnoliopsida</taxon>
        <taxon>Liliopsida</taxon>
        <taxon>Zingiberales</taxon>
        <taxon>Musaceae</taxon>
        <taxon>Musa</taxon>
    </lineage>
</organism>
<evidence type="ECO:0000313" key="3">
    <source>
        <dbReference type="EMBL" id="URE21771.1"/>
    </source>
</evidence>
<protein>
    <submittedName>
        <fullName evidence="3">Uncharacterized protein</fullName>
    </submittedName>
</protein>
<name>A0A9E7KLI8_9LILI</name>
<feature type="region of interest" description="Disordered" evidence="1">
    <location>
        <begin position="64"/>
        <end position="88"/>
    </location>
</feature>
<sequence>MACSKALAVILIGLVVLSASASSATATGDESCYCQCIKRCRTVPGTGHFDCSKACEAGCISGGHEGADESCNPDKLGPVTSGGAPRQP</sequence>
<keyword evidence="2" id="KW-0732">Signal</keyword>
<reference evidence="3" key="1">
    <citation type="submission" date="2022-05" db="EMBL/GenBank/DDBJ databases">
        <title>The Musa troglodytarum L. genome provides insights into the mechanism of non-climacteric behaviour and enrichment of carotenoids.</title>
        <authorList>
            <person name="Wang J."/>
        </authorList>
    </citation>
    <scope>NUCLEOTIDE SEQUENCE</scope>
    <source>
        <tissue evidence="3">Leaf</tissue>
    </source>
</reference>
<feature type="signal peptide" evidence="2">
    <location>
        <begin position="1"/>
        <end position="21"/>
    </location>
</feature>